<evidence type="ECO:0000313" key="2">
    <source>
        <dbReference type="EMBL" id="MDX8418601.1"/>
    </source>
</evidence>
<proteinExistence type="predicted"/>
<feature type="transmembrane region" description="Helical" evidence="1">
    <location>
        <begin position="16"/>
        <end position="37"/>
    </location>
</feature>
<gene>
    <name evidence="2" type="ORF">MOZ60_00670</name>
</gene>
<dbReference type="NCBIfam" id="TIGR04518">
    <property type="entry name" value="ECF_S_folT_fam"/>
    <property type="match status" value="1"/>
</dbReference>
<dbReference type="Pfam" id="PF12822">
    <property type="entry name" value="ECF_trnsprt"/>
    <property type="match status" value="1"/>
</dbReference>
<feature type="transmembrane region" description="Helical" evidence="1">
    <location>
        <begin position="49"/>
        <end position="70"/>
    </location>
</feature>
<reference evidence="2 3" key="1">
    <citation type="submission" date="2022-03" db="EMBL/GenBank/DDBJ databases">
        <title>Novel taxa within the pig intestine.</title>
        <authorList>
            <person name="Wylensek D."/>
            <person name="Bishof K."/>
            <person name="Afrizal A."/>
            <person name="Clavel T."/>
        </authorList>
    </citation>
    <scope>NUCLEOTIDE SEQUENCE [LARGE SCALE GENOMIC DNA]</scope>
    <source>
        <strain evidence="2 3">CLA-KB-P133</strain>
    </source>
</reference>
<evidence type="ECO:0000256" key="1">
    <source>
        <dbReference type="SAM" id="Phobius"/>
    </source>
</evidence>
<comment type="caution">
    <text evidence="2">The sequence shown here is derived from an EMBL/GenBank/DDBJ whole genome shotgun (WGS) entry which is preliminary data.</text>
</comment>
<dbReference type="Proteomes" id="UP001286174">
    <property type="component" value="Unassembled WGS sequence"/>
</dbReference>
<keyword evidence="3" id="KW-1185">Reference proteome</keyword>
<dbReference type="Gene3D" id="1.10.1760.20">
    <property type="match status" value="1"/>
</dbReference>
<dbReference type="AlphaFoldDB" id="A0AB35U209"/>
<feature type="transmembrane region" description="Helical" evidence="1">
    <location>
        <begin position="82"/>
        <end position="103"/>
    </location>
</feature>
<organism evidence="2 3">
    <name type="scientific">Grylomicrobium aquisgranensis</name>
    <dbReference type="NCBI Taxonomy" id="2926318"/>
    <lineage>
        <taxon>Bacteria</taxon>
        <taxon>Bacillati</taxon>
        <taxon>Bacillota</taxon>
        <taxon>Erysipelotrichia</taxon>
        <taxon>Erysipelotrichales</taxon>
        <taxon>Erysipelotrichaceae</taxon>
        <taxon>Grylomicrobium</taxon>
    </lineage>
</organism>
<accession>A0AB35U209</accession>
<dbReference type="RefSeq" id="WP_370595288.1">
    <property type="nucleotide sequence ID" value="NZ_JALBUR010000001.1"/>
</dbReference>
<keyword evidence="1" id="KW-0472">Membrane</keyword>
<dbReference type="InterPro" id="IPR030949">
    <property type="entry name" value="ECF_S_folate_fam"/>
</dbReference>
<feature type="transmembrane region" description="Helical" evidence="1">
    <location>
        <begin position="156"/>
        <end position="177"/>
    </location>
</feature>
<keyword evidence="1" id="KW-0812">Transmembrane</keyword>
<protein>
    <submittedName>
        <fullName evidence="2">Energy coupling factor transporter S component ThiW</fullName>
    </submittedName>
</protein>
<feature type="transmembrane region" description="Helical" evidence="1">
    <location>
        <begin position="115"/>
        <end position="136"/>
    </location>
</feature>
<keyword evidence="1" id="KW-1133">Transmembrane helix</keyword>
<dbReference type="GO" id="GO:0022857">
    <property type="term" value="F:transmembrane transporter activity"/>
    <property type="evidence" value="ECO:0007669"/>
    <property type="project" value="InterPro"/>
</dbReference>
<dbReference type="InterPro" id="IPR024529">
    <property type="entry name" value="ECF_trnsprt_substrate-spec"/>
</dbReference>
<dbReference type="EMBL" id="JALBUR010000001">
    <property type="protein sequence ID" value="MDX8418601.1"/>
    <property type="molecule type" value="Genomic_DNA"/>
</dbReference>
<name>A0AB35U209_9FIRM</name>
<sequence length="194" mass="21591">MKKEMWKSSAEKLKSVRWLAVMAIFLALRIVVSRFSIPVGVNLYFSFDFLINAICGMVLGPTAGIVFAVVEDIMSYMLFPDGYGFFAGYTMTAALGILCYAVCMYDQKQSVLKIAIAKAVSSFGINVMLGSYWTYVLTGGSKAYLYYAGKSLFKNAVLYPFQVLAIVLLVNLLIPYLSRHHFIKAQKSPMSFIA</sequence>
<evidence type="ECO:0000313" key="3">
    <source>
        <dbReference type="Proteomes" id="UP001286174"/>
    </source>
</evidence>